<feature type="domain" description="WSC" evidence="4">
    <location>
        <begin position="931"/>
        <end position="1024"/>
    </location>
</feature>
<feature type="domain" description="WSC" evidence="4">
    <location>
        <begin position="1051"/>
        <end position="1143"/>
    </location>
</feature>
<dbReference type="PANTHER" id="PTHR45964">
    <property type="entry name" value="WSCD FAMILY MEMBER CG9164"/>
    <property type="match status" value="1"/>
</dbReference>
<evidence type="ECO:0000313" key="5">
    <source>
        <dbReference type="EMBL" id="KAG9230010.1"/>
    </source>
</evidence>
<feature type="region of interest" description="Disordered" evidence="2">
    <location>
        <begin position="1148"/>
        <end position="1199"/>
    </location>
</feature>
<feature type="chain" id="PRO_5040176967" evidence="3">
    <location>
        <begin position="34"/>
        <end position="1786"/>
    </location>
</feature>
<evidence type="ECO:0000313" key="6">
    <source>
        <dbReference type="Proteomes" id="UP000824998"/>
    </source>
</evidence>
<dbReference type="Pfam" id="PF01822">
    <property type="entry name" value="WSC"/>
    <property type="match status" value="5"/>
</dbReference>
<dbReference type="EMBL" id="MU251710">
    <property type="protein sequence ID" value="KAG9230010.1"/>
    <property type="molecule type" value="Genomic_DNA"/>
</dbReference>
<gene>
    <name evidence="5" type="ORF">BJ875DRAFT_521362</name>
</gene>
<evidence type="ECO:0000256" key="1">
    <source>
        <dbReference type="ARBA" id="ARBA00022737"/>
    </source>
</evidence>
<name>A0A9P8C1L5_9HELO</name>
<dbReference type="PANTHER" id="PTHR45964:SF9">
    <property type="entry name" value="SULFOTRANSFERASE"/>
    <property type="match status" value="1"/>
</dbReference>
<keyword evidence="1" id="KW-0677">Repeat</keyword>
<comment type="caution">
    <text evidence="5">The sequence shown here is derived from an EMBL/GenBank/DDBJ whole genome shotgun (WGS) entry which is preliminary data.</text>
</comment>
<dbReference type="InterPro" id="IPR002889">
    <property type="entry name" value="WSC_carb-bd"/>
</dbReference>
<dbReference type="Gene3D" id="2.60.40.10">
    <property type="entry name" value="Immunoglobulins"/>
    <property type="match status" value="1"/>
</dbReference>
<dbReference type="InterPro" id="IPR013783">
    <property type="entry name" value="Ig-like_fold"/>
</dbReference>
<feature type="domain" description="WSC" evidence="4">
    <location>
        <begin position="1477"/>
        <end position="1568"/>
    </location>
</feature>
<feature type="region of interest" description="Disordered" evidence="2">
    <location>
        <begin position="1592"/>
        <end position="1672"/>
    </location>
</feature>
<dbReference type="InterPro" id="IPR051589">
    <property type="entry name" value="Sialate-O-sulfotransferase"/>
</dbReference>
<feature type="compositionally biased region" description="Low complexity" evidence="2">
    <location>
        <begin position="1309"/>
        <end position="1470"/>
    </location>
</feature>
<sequence length="1786" mass="184896">MESPASVTGASRGLSITFVFTLLCTLFCNHVSALGATDTITWGGDNSRTGYQENHKMDPSVVGSAQFGQLFKTLLPGTYNGAAEQIFSQPLVYTTTSDNTQYVYVATTQNNLYKLNAKTGAIVQQRNLHIPFLTADLDGCTDINPLVGVTATGVIDPATETLYLTSKTYVNQDGGNGAQGKPNGRYYLHAINVNDLTERPNFPVDLEGTVARNNPSRSFGAGIHLQRPALLHTGNFIYAGFASHCVQYNFTGWVMGWDMTTGANVERFSMEGAPVPNTTPGGGIWMSGGGISSDDRGSIFFGTGNGYSSQLDIVPVNGRNPPSGLEEAAVHMTINGDGSLNVADFFMPWEKRQLDGADRDLGTTPLEILPDQFSCGNYKRIGVITGKSGKTYFLNLDDLGGYRNGPNNLDNIIGVYQNENSVYSGAGVYPLEGGYIYINVIQYPTHVFKFSCDGTTPSFTKMADSPSNNAYVLGTGHGTVTTLDGQAGTGLLWTTDVAGYNLRIYDAVPVRGLLTQINQFNIPGVTKFSRPVFGDGRAYVGTNQGYIYGFGSPVNSPMNCSTPYDFGVSNLNTQTTAKTVTCTANIATTITNVTLAAANFVISNVPAIPATIAAGGMFSFQAAFLPTSVGSQSSDVVIDTTNGVAGYSVMTPVSLRGTGQSVNALLSVSPPTLAFQGAISGAQVGGVNQSVMFTNQGNSPLTISEIKYSLVSESGPFVAPNVTSSGPKAKAFTFINLPSTIPGNSQVVVTVNFDTTNSGNFGAYLNVLSDGGTKIFNVVGTAGGAPMALVEFQTTDRAGWVPFQSGKNFTFGNVTEQQTRTLRMRITNNGTSSSSRLSLTVSKPPFGVDGIVGASNSVDLTEGTSLAPGENATAALFCSVPKSQWNTDPYVGGAVWTINMDDPNFGKQVIQFDCTAVSEQGGTLQPNGLGYYRYTGCFKENNPGRQLKRQIYSSINNTNDMCLAACSASGNTFCGNQYNRECWTGPNIPVQKVDDANCNFPCTGDVNQICGGNGITKDGSFLSLFADMRYFDGNTSTAPPTGPFVNPGVGGFTSMGCYTEPTGGRALQQQLTPKTKTVANCVAVCDAASYTYAGLEYGGECWCGKTLNSNSLSVAASDCSTTCNDNATEYCGAGGRLNIYQKSGIAPTTLSSTSSTVSSTTTSGTSTSSASSSTTSSMITSGTTTSGSTSSVTTSTASPTGPAIRQLVGNYAFQGCYSEQTTGGRALSSKAYANNSMTLEMCSTFCTGLKYWGVEYGRECYCGSALGSGSTLVADQNDCNFLCPGDKSTYCGAGNRIQLYMLAGAASTSTTSSTSSTSSRSSTSTSRSGTSQTSSTTSQTSDSSTSSGTSQTSSATSGTSQTSSSTSQTSGSSTGSGTSQTSSTTSQSSSSSTSSGPSQTSITTSGTSQTSSTTSQTSGSSTSSGPSQTSSTSSQSSSSSTSSSETLTTSSSTSVSTTSTSTSATPTGPTIVPSTGPYNYMGCYTEATSGRALAAAFFPNNTNTIATCAASCSAYTYFGMEYGRECWCGNSFGVGSVQTKDSDCSMTCGGDKFSYCGAGNRLSVYIKNGTVGAGSSSSSSATSTTSMFFSTSSSLSSTTSSSSRISSSGTSSSASSTSTSSSSSGSSLSSSSTSASSTSISSSSATSSSSTSTTSSSSSITSTTSAKPTPTGPVISSGNANFTYYSCVSEPPTGRLLPSQILNNGTAMTIELCLSTCYNYAYAGVEYGRECWCGNSLNTANYGTQALNVSDSQCNFQCPGNSTEYCGAGGRMSLYWFDSVKAAMTL</sequence>
<keyword evidence="6" id="KW-1185">Reference proteome</keyword>
<evidence type="ECO:0000259" key="4">
    <source>
        <dbReference type="PROSITE" id="PS51212"/>
    </source>
</evidence>
<dbReference type="SUPFAM" id="SSF50998">
    <property type="entry name" value="Quinoprotein alcohol dehydrogenase-like"/>
    <property type="match status" value="1"/>
</dbReference>
<dbReference type="PROSITE" id="PS51212">
    <property type="entry name" value="WSC"/>
    <property type="match status" value="5"/>
</dbReference>
<dbReference type="SMART" id="SM00321">
    <property type="entry name" value="WSC"/>
    <property type="match status" value="5"/>
</dbReference>
<keyword evidence="3" id="KW-0732">Signal</keyword>
<feature type="domain" description="WSC" evidence="4">
    <location>
        <begin position="1681"/>
        <end position="1778"/>
    </location>
</feature>
<dbReference type="OrthoDB" id="5985073at2759"/>
<protein>
    <submittedName>
        <fullName evidence="5">WSC domain-containing protein</fullName>
    </submittedName>
</protein>
<dbReference type="Proteomes" id="UP000824998">
    <property type="component" value="Unassembled WGS sequence"/>
</dbReference>
<feature type="region of interest" description="Disordered" evidence="2">
    <location>
        <begin position="1309"/>
        <end position="1471"/>
    </location>
</feature>
<reference evidence="5" key="1">
    <citation type="journal article" date="2021" name="IMA Fungus">
        <title>Genomic characterization of three marine fungi, including Emericellopsis atlantica sp. nov. with signatures of a generalist lifestyle and marine biomass degradation.</title>
        <authorList>
            <person name="Hagestad O.C."/>
            <person name="Hou L."/>
            <person name="Andersen J.H."/>
            <person name="Hansen E.H."/>
            <person name="Altermark B."/>
            <person name="Li C."/>
            <person name="Kuhnert E."/>
            <person name="Cox R.J."/>
            <person name="Crous P.W."/>
            <person name="Spatafora J.W."/>
            <person name="Lail K."/>
            <person name="Amirebrahimi M."/>
            <person name="Lipzen A."/>
            <person name="Pangilinan J."/>
            <person name="Andreopoulos W."/>
            <person name="Hayes R.D."/>
            <person name="Ng V."/>
            <person name="Grigoriev I.V."/>
            <person name="Jackson S.A."/>
            <person name="Sutton T.D.S."/>
            <person name="Dobson A.D.W."/>
            <person name="Rama T."/>
        </authorList>
    </citation>
    <scope>NUCLEOTIDE SEQUENCE</scope>
    <source>
        <strain evidence="5">TRa018bII</strain>
    </source>
</reference>
<feature type="domain" description="WSC" evidence="4">
    <location>
        <begin position="1210"/>
        <end position="1303"/>
    </location>
</feature>
<feature type="signal peptide" evidence="3">
    <location>
        <begin position="1"/>
        <end position="33"/>
    </location>
</feature>
<evidence type="ECO:0000256" key="3">
    <source>
        <dbReference type="SAM" id="SignalP"/>
    </source>
</evidence>
<feature type="compositionally biased region" description="Low complexity" evidence="2">
    <location>
        <begin position="1592"/>
        <end position="1666"/>
    </location>
</feature>
<accession>A0A9P8C1L5</accession>
<evidence type="ECO:0000256" key="2">
    <source>
        <dbReference type="SAM" id="MobiDB-lite"/>
    </source>
</evidence>
<dbReference type="InterPro" id="IPR011047">
    <property type="entry name" value="Quinoprotein_ADH-like_sf"/>
</dbReference>
<organism evidence="5 6">
    <name type="scientific">Amylocarpus encephaloides</name>
    <dbReference type="NCBI Taxonomy" id="45428"/>
    <lineage>
        <taxon>Eukaryota</taxon>
        <taxon>Fungi</taxon>
        <taxon>Dikarya</taxon>
        <taxon>Ascomycota</taxon>
        <taxon>Pezizomycotina</taxon>
        <taxon>Leotiomycetes</taxon>
        <taxon>Helotiales</taxon>
        <taxon>Helotiales incertae sedis</taxon>
        <taxon>Amylocarpus</taxon>
    </lineage>
</organism>
<proteinExistence type="predicted"/>